<dbReference type="OrthoDB" id="6388197at2"/>
<dbReference type="CDD" id="cd01111">
    <property type="entry name" value="HTH_MerD"/>
    <property type="match status" value="1"/>
</dbReference>
<dbReference type="AlphaFoldDB" id="A0A126PXH3"/>
<reference evidence="2 3" key="1">
    <citation type="submission" date="2015-12" db="EMBL/GenBank/DDBJ databases">
        <authorList>
            <person name="Shamseldin A."/>
            <person name="Moawad H."/>
            <person name="Abd El-Rahim W.M."/>
            <person name="Sadowsky M.J."/>
        </authorList>
    </citation>
    <scope>NUCLEOTIDE SEQUENCE [LARGE SCALE GENOMIC DNA]</scope>
    <source>
        <strain evidence="2 3">D7</strain>
    </source>
</reference>
<name>A0A126PXH3_ALTMA</name>
<evidence type="ECO:0000313" key="3">
    <source>
        <dbReference type="Proteomes" id="UP000063991"/>
    </source>
</evidence>
<protein>
    <submittedName>
        <fullName evidence="2">MerR family transcriptional regulator</fullName>
    </submittedName>
</protein>
<evidence type="ECO:0000313" key="2">
    <source>
        <dbReference type="EMBL" id="AMJ97691.1"/>
    </source>
</evidence>
<feature type="domain" description="HTH merR-type" evidence="1">
    <location>
        <begin position="37"/>
        <end position="106"/>
    </location>
</feature>
<dbReference type="InterPro" id="IPR000551">
    <property type="entry name" value="MerR-type_HTH_dom"/>
</dbReference>
<dbReference type="InterPro" id="IPR009061">
    <property type="entry name" value="DNA-bd_dom_put_sf"/>
</dbReference>
<dbReference type="EMBL" id="CP014323">
    <property type="protein sequence ID" value="AMJ97691.1"/>
    <property type="molecule type" value="Genomic_DNA"/>
</dbReference>
<dbReference type="GO" id="GO:0003677">
    <property type="term" value="F:DNA binding"/>
    <property type="evidence" value="ECO:0007669"/>
    <property type="project" value="InterPro"/>
</dbReference>
<evidence type="ECO:0000259" key="1">
    <source>
        <dbReference type="PROSITE" id="PS50937"/>
    </source>
</evidence>
<gene>
    <name evidence="2" type="ORF">AVL55_05655</name>
</gene>
<dbReference type="GeneID" id="300941973"/>
<dbReference type="GO" id="GO:0006355">
    <property type="term" value="P:regulation of DNA-templated transcription"/>
    <property type="evidence" value="ECO:0007669"/>
    <property type="project" value="InterPro"/>
</dbReference>
<dbReference type="Pfam" id="PF13411">
    <property type="entry name" value="MerR_1"/>
    <property type="match status" value="1"/>
</dbReference>
<dbReference type="PROSITE" id="PS50937">
    <property type="entry name" value="HTH_MERR_2"/>
    <property type="match status" value="1"/>
</dbReference>
<sequence length="145" mass="16229">MIKSKVENIPVGEVSFLTEIPDINKFISSDDDALDFPLSISQLALAAQTSVHTVRNYVLENLVHCEEKTKSGHSLYGLCALKRLKFIRAARAAGLLVVDIKPLLMAIDAGERKVPEDIQKLLLTKIEHRKVFLNLVTNQIEEFCN</sequence>
<dbReference type="SUPFAM" id="SSF46955">
    <property type="entry name" value="Putative DNA-binding domain"/>
    <property type="match status" value="1"/>
</dbReference>
<proteinExistence type="predicted"/>
<organism evidence="2 3">
    <name type="scientific">Alteromonas macleodii</name>
    <name type="common">Pseudoalteromonas macleodii</name>
    <dbReference type="NCBI Taxonomy" id="28108"/>
    <lineage>
        <taxon>Bacteria</taxon>
        <taxon>Pseudomonadati</taxon>
        <taxon>Pseudomonadota</taxon>
        <taxon>Gammaproteobacteria</taxon>
        <taxon>Alteromonadales</taxon>
        <taxon>Alteromonadaceae</taxon>
        <taxon>Alteromonas/Salinimonas group</taxon>
        <taxon>Alteromonas</taxon>
    </lineage>
</organism>
<dbReference type="Gene3D" id="1.10.1660.10">
    <property type="match status" value="1"/>
</dbReference>
<dbReference type="PRINTS" id="PR00040">
    <property type="entry name" value="HTHMERR"/>
</dbReference>
<dbReference type="RefSeq" id="WP_008110853.1">
    <property type="nucleotide sequence ID" value="NZ_CP014323.1"/>
</dbReference>
<dbReference type="SMART" id="SM00422">
    <property type="entry name" value="HTH_MERR"/>
    <property type="match status" value="1"/>
</dbReference>
<dbReference type="Proteomes" id="UP000063991">
    <property type="component" value="Chromosome"/>
</dbReference>
<accession>A0A126PXH3</accession>